<name>A0A0A9C4T0_ARUDO</name>
<sequence>MGMAALACDGGSLLSGGVGGRLAVAVLQPGKGGGSGGGGSPGRG</sequence>
<evidence type="ECO:0000313" key="1">
    <source>
        <dbReference type="EMBL" id="JAD71304.1"/>
    </source>
</evidence>
<reference evidence="1" key="1">
    <citation type="submission" date="2014-09" db="EMBL/GenBank/DDBJ databases">
        <authorList>
            <person name="Magalhaes I.L.F."/>
            <person name="Oliveira U."/>
            <person name="Santos F.R."/>
            <person name="Vidigal T.H.D.A."/>
            <person name="Brescovit A.D."/>
            <person name="Santos A.J."/>
        </authorList>
    </citation>
    <scope>NUCLEOTIDE SEQUENCE</scope>
    <source>
        <tissue evidence="1">Shoot tissue taken approximately 20 cm above the soil surface</tissue>
    </source>
</reference>
<dbReference type="AlphaFoldDB" id="A0A0A9C4T0"/>
<reference evidence="1" key="2">
    <citation type="journal article" date="2015" name="Data Brief">
        <title>Shoot transcriptome of the giant reed, Arundo donax.</title>
        <authorList>
            <person name="Barrero R.A."/>
            <person name="Guerrero F.D."/>
            <person name="Moolhuijzen P."/>
            <person name="Goolsby J.A."/>
            <person name="Tidwell J."/>
            <person name="Bellgard S.E."/>
            <person name="Bellgard M.I."/>
        </authorList>
    </citation>
    <scope>NUCLEOTIDE SEQUENCE</scope>
    <source>
        <tissue evidence="1">Shoot tissue taken approximately 20 cm above the soil surface</tissue>
    </source>
</reference>
<proteinExistence type="predicted"/>
<organism evidence="1">
    <name type="scientific">Arundo donax</name>
    <name type="common">Giant reed</name>
    <name type="synonym">Donax arundinaceus</name>
    <dbReference type="NCBI Taxonomy" id="35708"/>
    <lineage>
        <taxon>Eukaryota</taxon>
        <taxon>Viridiplantae</taxon>
        <taxon>Streptophyta</taxon>
        <taxon>Embryophyta</taxon>
        <taxon>Tracheophyta</taxon>
        <taxon>Spermatophyta</taxon>
        <taxon>Magnoliopsida</taxon>
        <taxon>Liliopsida</taxon>
        <taxon>Poales</taxon>
        <taxon>Poaceae</taxon>
        <taxon>PACMAD clade</taxon>
        <taxon>Arundinoideae</taxon>
        <taxon>Arundineae</taxon>
        <taxon>Arundo</taxon>
    </lineage>
</organism>
<protein>
    <submittedName>
        <fullName evidence="1">Uncharacterized protein</fullName>
    </submittedName>
</protein>
<dbReference type="EMBL" id="GBRH01226591">
    <property type="protein sequence ID" value="JAD71304.1"/>
    <property type="molecule type" value="Transcribed_RNA"/>
</dbReference>
<accession>A0A0A9C4T0</accession>